<dbReference type="Proteomes" id="UP000027604">
    <property type="component" value="Chromosome I"/>
</dbReference>
<evidence type="ECO:0000256" key="1">
    <source>
        <dbReference type="ARBA" id="ARBA00022679"/>
    </source>
</evidence>
<protein>
    <submittedName>
        <fullName evidence="4">Glycosyl transferase 2 family protein</fullName>
    </submittedName>
</protein>
<dbReference type="InterPro" id="IPR029044">
    <property type="entry name" value="Nucleotide-diphossugar_trans"/>
</dbReference>
<dbReference type="InterPro" id="IPR027791">
    <property type="entry name" value="Galactosyl_T_C"/>
</dbReference>
<name>W0V1X4_9BURK</name>
<dbReference type="CDD" id="cd06420">
    <property type="entry name" value="GT2_Chondriotin_Pol_N"/>
    <property type="match status" value="1"/>
</dbReference>
<evidence type="ECO:0000259" key="3">
    <source>
        <dbReference type="Pfam" id="PF02709"/>
    </source>
</evidence>
<proteinExistence type="predicted"/>
<dbReference type="HOGENOM" id="CLU_025996_24_2_4"/>
<feature type="domain" description="Glycosyltransferase 2-like" evidence="2">
    <location>
        <begin position="31"/>
        <end position="161"/>
    </location>
</feature>
<sequence>MSYDSLLLVSIFAKVTHLFSNNTMQQAITISLVITTYNRPDALAAVVEACFLQSDQNFEIIIADDGSTHNTRACIEQLKQRSPVPLRHIWQADLGFRAAMARNKGTLAASGEYIVFLDGDCIPQKDFVAQHRRLATPGYLVSGSRILLSPTLTARTLAHQVDLHTLGLLEKIKYRLQGDMNKILQLLFTWPDMGRRSRNFSWRRIKSCNLAIWRSDLDLVNGFDESFLGWGHEDSDLVVRLYNAGVMRKDGAFATEVFHLWHKENQRDHETSNRKVVLQRAADKTIRATRGLLTETAIEPEAAHAG</sequence>
<dbReference type="SUPFAM" id="SSF53448">
    <property type="entry name" value="Nucleotide-diphospho-sugar transferases"/>
    <property type="match status" value="1"/>
</dbReference>
<organism evidence="4 5">
    <name type="scientific">Janthinobacterium agaricidamnosum NBRC 102515 = DSM 9628</name>
    <dbReference type="NCBI Taxonomy" id="1349767"/>
    <lineage>
        <taxon>Bacteria</taxon>
        <taxon>Pseudomonadati</taxon>
        <taxon>Pseudomonadota</taxon>
        <taxon>Betaproteobacteria</taxon>
        <taxon>Burkholderiales</taxon>
        <taxon>Oxalobacteraceae</taxon>
        <taxon>Janthinobacterium</taxon>
    </lineage>
</organism>
<gene>
    <name evidence="4" type="ORF">GJA_959</name>
</gene>
<evidence type="ECO:0000313" key="5">
    <source>
        <dbReference type="Proteomes" id="UP000027604"/>
    </source>
</evidence>
<dbReference type="Pfam" id="PF02709">
    <property type="entry name" value="Glyco_transf_7C"/>
    <property type="match status" value="1"/>
</dbReference>
<keyword evidence="5" id="KW-1185">Reference proteome</keyword>
<evidence type="ECO:0000313" key="4">
    <source>
        <dbReference type="EMBL" id="CDG81615.1"/>
    </source>
</evidence>
<dbReference type="AlphaFoldDB" id="W0V1X4"/>
<dbReference type="PANTHER" id="PTHR43685:SF3">
    <property type="entry name" value="SLR2126 PROTEIN"/>
    <property type="match status" value="1"/>
</dbReference>
<feature type="domain" description="Galactosyltransferase C-terminal" evidence="3">
    <location>
        <begin position="199"/>
        <end position="247"/>
    </location>
</feature>
<dbReference type="InterPro" id="IPR001173">
    <property type="entry name" value="Glyco_trans_2-like"/>
</dbReference>
<keyword evidence="1 4" id="KW-0808">Transferase</keyword>
<reference evidence="4 5" key="1">
    <citation type="journal article" date="2015" name="Genome Announc.">
        <title>Genome Sequence of Mushroom Soft-Rot Pathogen Janthinobacterium agaricidamnosum.</title>
        <authorList>
            <person name="Graupner K."/>
            <person name="Lackner G."/>
            <person name="Hertweck C."/>
        </authorList>
    </citation>
    <scope>NUCLEOTIDE SEQUENCE [LARGE SCALE GENOMIC DNA]</scope>
    <source>
        <strain evidence="5">NBRC 102515 / DSM 9628</strain>
    </source>
</reference>
<dbReference type="Pfam" id="PF00535">
    <property type="entry name" value="Glycos_transf_2"/>
    <property type="match status" value="1"/>
</dbReference>
<dbReference type="GO" id="GO:0016740">
    <property type="term" value="F:transferase activity"/>
    <property type="evidence" value="ECO:0007669"/>
    <property type="project" value="UniProtKB-KW"/>
</dbReference>
<evidence type="ECO:0000259" key="2">
    <source>
        <dbReference type="Pfam" id="PF00535"/>
    </source>
</evidence>
<dbReference type="PATRIC" id="fig|1349767.4.peg.2695"/>
<dbReference type="EMBL" id="HG322949">
    <property type="protein sequence ID" value="CDG81615.1"/>
    <property type="molecule type" value="Genomic_DNA"/>
</dbReference>
<dbReference type="InterPro" id="IPR050834">
    <property type="entry name" value="Glycosyltransf_2"/>
</dbReference>
<dbReference type="Gene3D" id="3.90.550.10">
    <property type="entry name" value="Spore Coat Polysaccharide Biosynthesis Protein SpsA, Chain A"/>
    <property type="match status" value="1"/>
</dbReference>
<dbReference type="STRING" id="1349767.GJA_959"/>
<dbReference type="PANTHER" id="PTHR43685">
    <property type="entry name" value="GLYCOSYLTRANSFERASE"/>
    <property type="match status" value="1"/>
</dbReference>
<dbReference type="eggNOG" id="COG1216">
    <property type="taxonomic scope" value="Bacteria"/>
</dbReference>
<dbReference type="KEGG" id="jag:GJA_959"/>
<accession>W0V1X4</accession>